<dbReference type="Proteomes" id="UP000177383">
    <property type="component" value="Unassembled WGS sequence"/>
</dbReference>
<evidence type="ECO:0000313" key="3">
    <source>
        <dbReference type="EMBL" id="OGG15142.1"/>
    </source>
</evidence>
<name>A0A1F5ZSP8_9BACT</name>
<dbReference type="InterPro" id="IPR001995">
    <property type="entry name" value="Peptidase_A2_cat"/>
</dbReference>
<dbReference type="GO" id="GO:0006508">
    <property type="term" value="P:proteolysis"/>
    <property type="evidence" value="ECO:0007669"/>
    <property type="project" value="InterPro"/>
</dbReference>
<comment type="caution">
    <text evidence="3">The sequence shown here is derived from an EMBL/GenBank/DDBJ whole genome shotgun (WGS) entry which is preliminary data.</text>
</comment>
<dbReference type="Pfam" id="PF13650">
    <property type="entry name" value="Asp_protease_2"/>
    <property type="match status" value="1"/>
</dbReference>
<dbReference type="STRING" id="1798375.A2773_04600"/>
<gene>
    <name evidence="3" type="ORF">A2773_04600</name>
</gene>
<organism evidence="3 4">
    <name type="scientific">Candidatus Gottesmanbacteria bacterium RIFCSPHIGHO2_01_FULL_39_10</name>
    <dbReference type="NCBI Taxonomy" id="1798375"/>
    <lineage>
        <taxon>Bacteria</taxon>
        <taxon>Candidatus Gottesmaniibacteriota</taxon>
    </lineage>
</organism>
<dbReference type="PROSITE" id="PS50175">
    <property type="entry name" value="ASP_PROT_RETROV"/>
    <property type="match status" value="1"/>
</dbReference>
<evidence type="ECO:0000259" key="2">
    <source>
        <dbReference type="PROSITE" id="PS50175"/>
    </source>
</evidence>
<dbReference type="PROSITE" id="PS00141">
    <property type="entry name" value="ASP_PROTEASE"/>
    <property type="match status" value="1"/>
</dbReference>
<feature type="domain" description="Peptidase A2" evidence="2">
    <location>
        <begin position="36"/>
        <end position="113"/>
    </location>
</feature>
<dbReference type="InterPro" id="IPR021109">
    <property type="entry name" value="Peptidase_aspartic_dom_sf"/>
</dbReference>
<dbReference type="AlphaFoldDB" id="A0A1F5ZSP8"/>
<sequence length="132" mass="15025">MSQNILRVYPYKMDSLGNNYPIIPLSVEYSRKKQEILALIDSGATISIFRKEVADYLQINIKKGKEITLGGVGGKIKGYLHDLKIEVAGKRFICPVVFSQEYSVSLNLLGRESFFKNFTITFLESKRQVKLD</sequence>
<proteinExistence type="predicted"/>
<keyword evidence="1" id="KW-0378">Hydrolase</keyword>
<dbReference type="SUPFAM" id="SSF50630">
    <property type="entry name" value="Acid proteases"/>
    <property type="match status" value="1"/>
</dbReference>
<dbReference type="Gene3D" id="2.40.70.10">
    <property type="entry name" value="Acid Proteases"/>
    <property type="match status" value="1"/>
</dbReference>
<dbReference type="EMBL" id="MFJE01000005">
    <property type="protein sequence ID" value="OGG15142.1"/>
    <property type="molecule type" value="Genomic_DNA"/>
</dbReference>
<reference evidence="3 4" key="1">
    <citation type="journal article" date="2016" name="Nat. Commun.">
        <title>Thousands of microbial genomes shed light on interconnected biogeochemical processes in an aquifer system.</title>
        <authorList>
            <person name="Anantharaman K."/>
            <person name="Brown C.T."/>
            <person name="Hug L.A."/>
            <person name="Sharon I."/>
            <person name="Castelle C.J."/>
            <person name="Probst A.J."/>
            <person name="Thomas B.C."/>
            <person name="Singh A."/>
            <person name="Wilkins M.J."/>
            <person name="Karaoz U."/>
            <person name="Brodie E.L."/>
            <person name="Williams K.H."/>
            <person name="Hubbard S.S."/>
            <person name="Banfield J.F."/>
        </authorList>
    </citation>
    <scope>NUCLEOTIDE SEQUENCE [LARGE SCALE GENOMIC DNA]</scope>
</reference>
<dbReference type="InterPro" id="IPR001969">
    <property type="entry name" value="Aspartic_peptidase_AS"/>
</dbReference>
<protein>
    <recommendedName>
        <fullName evidence="2">Peptidase A2 domain-containing protein</fullName>
    </recommendedName>
</protein>
<accession>A0A1F5ZSP8</accession>
<evidence type="ECO:0000256" key="1">
    <source>
        <dbReference type="ARBA" id="ARBA00022801"/>
    </source>
</evidence>
<evidence type="ECO:0000313" key="4">
    <source>
        <dbReference type="Proteomes" id="UP000177383"/>
    </source>
</evidence>
<dbReference type="GO" id="GO:0004190">
    <property type="term" value="F:aspartic-type endopeptidase activity"/>
    <property type="evidence" value="ECO:0007669"/>
    <property type="project" value="InterPro"/>
</dbReference>
<dbReference type="CDD" id="cd00303">
    <property type="entry name" value="retropepsin_like"/>
    <property type="match status" value="1"/>
</dbReference>